<name>A0AAV9IXN2_CYACA</name>
<evidence type="ECO:0008006" key="4">
    <source>
        <dbReference type="Google" id="ProtNLM"/>
    </source>
</evidence>
<gene>
    <name evidence="2" type="ORF">CDCA_CDCA10G2894</name>
</gene>
<protein>
    <recommendedName>
        <fullName evidence="4">Tyr recombinase domain-containing protein</fullName>
    </recommendedName>
</protein>
<evidence type="ECO:0000313" key="2">
    <source>
        <dbReference type="EMBL" id="KAK4536869.1"/>
    </source>
</evidence>
<comment type="caution">
    <text evidence="2">The sequence shown here is derived from an EMBL/GenBank/DDBJ whole genome shotgun (WGS) entry which is preliminary data.</text>
</comment>
<dbReference type="AlphaFoldDB" id="A0AAV9IXN2"/>
<sequence>MWIPPPVRAPIGGAPASDRRRVCARIDRLVSGGQRQGWPWPLPPSGPLGVGRSRVRPGALSVGMRRRRPGEPLEPGNAHQTVPPLPRRAPRPSFYWSDFNNVAREVREFCEENGLVDERRLPSATELRFMPHPRPWLANGIRRHGGWKRVAERLGVRTATDVLSQPADASAPKLRRRGGPQKPRHYWREWKNLRSELTKFVCENSDSARYMPTVDELEAHNRYDLRYAIGLHGGFRLVARQLGLVARSSLIMRWTDLTAVAAEVRRVAERARLPPDVMPNERQLRQYGPRGLVDGIKQHGGLSVMAPRLGLRSQRHYPLRRKPRLFWTRDEADRQLKAFIQQCGRVPRVSDFLDAKRNDLLTALYRLGGLRSALERVCAEMDIAAVQRQDGVKT</sequence>
<proteinExistence type="predicted"/>
<reference evidence="2 3" key="1">
    <citation type="submission" date="2022-07" db="EMBL/GenBank/DDBJ databases">
        <title>Genome-wide signatures of adaptation to extreme environments.</title>
        <authorList>
            <person name="Cho C.H."/>
            <person name="Yoon H.S."/>
        </authorList>
    </citation>
    <scope>NUCLEOTIDE SEQUENCE [LARGE SCALE GENOMIC DNA]</scope>
    <source>
        <strain evidence="2 3">DBV 063 E5</strain>
    </source>
</reference>
<dbReference type="Proteomes" id="UP001301350">
    <property type="component" value="Unassembled WGS sequence"/>
</dbReference>
<accession>A0AAV9IXN2</accession>
<dbReference type="EMBL" id="JANCYW010000010">
    <property type="protein sequence ID" value="KAK4536869.1"/>
    <property type="molecule type" value="Genomic_DNA"/>
</dbReference>
<feature type="region of interest" description="Disordered" evidence="1">
    <location>
        <begin position="59"/>
        <end position="90"/>
    </location>
</feature>
<keyword evidence="3" id="KW-1185">Reference proteome</keyword>
<organism evidence="2 3">
    <name type="scientific">Cyanidium caldarium</name>
    <name type="common">Red alga</name>
    <dbReference type="NCBI Taxonomy" id="2771"/>
    <lineage>
        <taxon>Eukaryota</taxon>
        <taxon>Rhodophyta</taxon>
        <taxon>Bangiophyceae</taxon>
        <taxon>Cyanidiales</taxon>
        <taxon>Cyanidiaceae</taxon>
        <taxon>Cyanidium</taxon>
    </lineage>
</organism>
<evidence type="ECO:0000256" key="1">
    <source>
        <dbReference type="SAM" id="MobiDB-lite"/>
    </source>
</evidence>
<evidence type="ECO:0000313" key="3">
    <source>
        <dbReference type="Proteomes" id="UP001301350"/>
    </source>
</evidence>